<dbReference type="KEGG" id="noa:BKM31_14520"/>
<evidence type="ECO:0000256" key="1">
    <source>
        <dbReference type="SAM" id="MobiDB-lite"/>
    </source>
</evidence>
<dbReference type="EMBL" id="CP017717">
    <property type="protein sequence ID" value="AQZ62515.1"/>
    <property type="molecule type" value="Genomic_DNA"/>
</dbReference>
<gene>
    <name evidence="2" type="ORF">BKM31_14520</name>
</gene>
<sequence>MKVHTILEALTRTSTVEYREPIGAGPTLTDFVVTVDQAELEALGEGAFGRAHLREFTHAAVWGLILLRTLERAGTPSSAAATATWRPRWTWPARLRKATSRRCWNESRPRASDGRPAGARLPPTLRSSRTR</sequence>
<organism evidence="2 3">
    <name type="scientific">[Actinomadura] parvosata subsp. kistnae</name>
    <dbReference type="NCBI Taxonomy" id="1909395"/>
    <lineage>
        <taxon>Bacteria</taxon>
        <taxon>Bacillati</taxon>
        <taxon>Actinomycetota</taxon>
        <taxon>Actinomycetes</taxon>
        <taxon>Streptosporangiales</taxon>
        <taxon>Streptosporangiaceae</taxon>
        <taxon>Nonomuraea</taxon>
    </lineage>
</organism>
<proteinExistence type="predicted"/>
<name>A0A1U9ZX34_9ACTN</name>
<feature type="compositionally biased region" description="Basic and acidic residues" evidence="1">
    <location>
        <begin position="103"/>
        <end position="113"/>
    </location>
</feature>
<protein>
    <submittedName>
        <fullName evidence="2">Uncharacterized protein</fullName>
    </submittedName>
</protein>
<keyword evidence="3" id="KW-1185">Reference proteome</keyword>
<reference evidence="3" key="1">
    <citation type="journal article" date="2017" name="Med. Chem. Commun.">
        <title>Nonomuraea sp. ATCC 55076 harbours the largest actinomycete chromosome to date and the kistamicin biosynthetic gene cluster.</title>
        <authorList>
            <person name="Nazari B."/>
            <person name="Forneris C.C."/>
            <person name="Gibson M.I."/>
            <person name="Moon K."/>
            <person name="Schramma K.R."/>
            <person name="Seyedsayamdost M.R."/>
        </authorList>
    </citation>
    <scope>NUCLEOTIDE SEQUENCE [LARGE SCALE GENOMIC DNA]</scope>
    <source>
        <strain evidence="3">ATCC 55076</strain>
    </source>
</reference>
<dbReference type="RefSeq" id="WP_080038673.1">
    <property type="nucleotide sequence ID" value="NZ_OOHJ01000006.1"/>
</dbReference>
<evidence type="ECO:0000313" key="3">
    <source>
        <dbReference type="Proteomes" id="UP000190797"/>
    </source>
</evidence>
<accession>A0A1U9ZX34</accession>
<dbReference type="STRING" id="1909395.BKM31_14520"/>
<dbReference type="AlphaFoldDB" id="A0A1U9ZX34"/>
<feature type="region of interest" description="Disordered" evidence="1">
    <location>
        <begin position="99"/>
        <end position="131"/>
    </location>
</feature>
<dbReference type="Proteomes" id="UP000190797">
    <property type="component" value="Chromosome"/>
</dbReference>
<evidence type="ECO:0000313" key="2">
    <source>
        <dbReference type="EMBL" id="AQZ62515.1"/>
    </source>
</evidence>